<evidence type="ECO:0000313" key="5">
    <source>
        <dbReference type="Proteomes" id="UP000297540"/>
    </source>
</evidence>
<dbReference type="SUPFAM" id="SSF48371">
    <property type="entry name" value="ARM repeat"/>
    <property type="match status" value="1"/>
</dbReference>
<dbReference type="InterPro" id="IPR011989">
    <property type="entry name" value="ARM-like"/>
</dbReference>
<dbReference type="Pfam" id="PF25149">
    <property type="entry name" value="DUF7825"/>
    <property type="match status" value="1"/>
</dbReference>
<dbReference type="RefSeq" id="WP_133231510.1">
    <property type="nucleotide sequence ID" value="NZ_SOZE01000012.1"/>
</dbReference>
<dbReference type="Pfam" id="PF25148">
    <property type="entry name" value="DUF7824"/>
    <property type="match status" value="1"/>
</dbReference>
<feature type="domain" description="DUF7824" evidence="2">
    <location>
        <begin position="416"/>
        <end position="669"/>
    </location>
</feature>
<accession>A0A4Y8SEP3</accession>
<dbReference type="OrthoDB" id="6629398at2"/>
<comment type="caution">
    <text evidence="4">The sequence shown here is derived from an EMBL/GenBank/DDBJ whole genome shotgun (WGS) entry which is preliminary data.</text>
</comment>
<dbReference type="AlphaFoldDB" id="A0A4Y8SEP3"/>
<dbReference type="InterPro" id="IPR056727">
    <property type="entry name" value="DUF7825"/>
</dbReference>
<feature type="domain" description="DUF6493" evidence="1">
    <location>
        <begin position="1"/>
        <end position="313"/>
    </location>
</feature>
<dbReference type="EMBL" id="SOZE01000012">
    <property type="protein sequence ID" value="TFF37100.1"/>
    <property type="molecule type" value="Genomic_DNA"/>
</dbReference>
<evidence type="ECO:0000259" key="2">
    <source>
        <dbReference type="Pfam" id="PF25148"/>
    </source>
</evidence>
<evidence type="ECO:0000313" key="4">
    <source>
        <dbReference type="EMBL" id="TFF37100.1"/>
    </source>
</evidence>
<name>A0A4Y8SEP3_9SPHI</name>
<keyword evidence="5" id="KW-1185">Reference proteome</keyword>
<evidence type="ECO:0008006" key="6">
    <source>
        <dbReference type="Google" id="ProtNLM"/>
    </source>
</evidence>
<protein>
    <recommendedName>
        <fullName evidence="6">HEAT repeat domain-containing protein</fullName>
    </recommendedName>
</protein>
<evidence type="ECO:0000259" key="3">
    <source>
        <dbReference type="Pfam" id="PF25149"/>
    </source>
</evidence>
<dbReference type="InterPro" id="IPR045472">
    <property type="entry name" value="DUF6493"/>
</dbReference>
<dbReference type="InterPro" id="IPR016024">
    <property type="entry name" value="ARM-type_fold"/>
</dbReference>
<reference evidence="4 5" key="1">
    <citation type="journal article" date="2017" name="Int. J. Syst. Evol. Microbiol.">
        <title>Mucilaginibacterpsychrotolerans sp. nov., isolated from peatlands.</title>
        <authorList>
            <person name="Deng Y."/>
            <person name="Shen L."/>
            <person name="Xu B."/>
            <person name="Liu Y."/>
            <person name="Gu Z."/>
            <person name="Liu H."/>
            <person name="Zhou Y."/>
        </authorList>
    </citation>
    <scope>NUCLEOTIDE SEQUENCE [LARGE SCALE GENOMIC DNA]</scope>
    <source>
        <strain evidence="4 5">NH7-4</strain>
    </source>
</reference>
<dbReference type="InterPro" id="IPR056726">
    <property type="entry name" value="DUF7824"/>
</dbReference>
<feature type="domain" description="DUF7825" evidence="3">
    <location>
        <begin position="730"/>
        <end position="964"/>
    </location>
</feature>
<proteinExistence type="predicted"/>
<dbReference type="Proteomes" id="UP000297540">
    <property type="component" value="Unassembled WGS sequence"/>
</dbReference>
<organism evidence="4 5">
    <name type="scientific">Mucilaginibacter psychrotolerans</name>
    <dbReference type="NCBI Taxonomy" id="1524096"/>
    <lineage>
        <taxon>Bacteria</taxon>
        <taxon>Pseudomonadati</taxon>
        <taxon>Bacteroidota</taxon>
        <taxon>Sphingobacteriia</taxon>
        <taxon>Sphingobacteriales</taxon>
        <taxon>Sphingobacteriaceae</taxon>
        <taxon>Mucilaginibacter</taxon>
    </lineage>
</organism>
<gene>
    <name evidence="4" type="ORF">E2R66_13540</name>
</gene>
<dbReference type="Gene3D" id="1.25.10.10">
    <property type="entry name" value="Leucine-rich Repeat Variant"/>
    <property type="match status" value="1"/>
</dbReference>
<sequence length="967" mass="111443">MTITQDFTNLLENDKEAELIPFLQKLDKAQKKELVPALKRLFKVYSAFSQEAGIGSVRPKWSNAQRNVLGIAGFVCHNQKDFEQSNWGVINKETLDTILPWYCPAWFSDFINSYANQDFTPYFLNYDWYMELVEQNYVIETPALIAKILPNYIIESKLREHKYVPENLLKREITLKEHIWYIFEHESGVNWSYRYINLPEKSKDGLWIDTFKKYTDENKIDRKRLLKVSLKASNNNFNQTLSGWFIELFIKLEPTKAEVKELQEALFQALNSPHSKVVNTSAKYLKDLTDEKEFLVDAYLDYAVALLTSESKTVVAGALMTLDKLAKKHPDQREQICVIACQAFIHQDNSLQLRAAKLIQKYGHTQVDTLKETIQTYYDALFSEARDILIGFAIAFVNENSLTEDALPDSEASIIEIRMPENFDDFVFLASQSFDQNETYHFDLLPAAVLKFQHKMTADNILKLMPAFQRAYKIITSDWNSTMGYLDNMLAKFFISYGQLLVNFTPFAAEPIRQMQKTFVKLEDDKKANWSGYQTRLGGIKPWDVYTHSLGYKPHKHILLNAFFMLERKINLPLLSTPTHEPCWVSAVALIERLSLYQKANVMPGEMDLQVAIARCLPNHPEEALKLADEKLTGEYRAFMGFVLGEDNHAKDSYKCKTAWLMAGVAKSSPNIDAEWSSLTGLSQPYLNGEFGWESKVEDYFRKEYNYNLKEYVNIPDKQKIIRVNFGDKQKKTSTFKAVLNKLLPGQKEIEPSVYDYTELKFEYISAEHNDIKRLLYLMPRQPDILLAHIINKGFHYVDFMGENDKRLVIYTLETLLTLNYRYGTMSHLFVATCMISSDKTVRTYAAELWIKGVAEGLLDSNAIGRIIGKHERIELAPLKRFTDLIIANMFQISKKHNSALEGLLCHCVEQMGDTPINGCKKLLEIYAEVLAINKSKIALEHVIALLNIWESTESLKKIIQKLKNAG</sequence>
<evidence type="ECO:0000259" key="1">
    <source>
        <dbReference type="Pfam" id="PF20103"/>
    </source>
</evidence>
<dbReference type="Pfam" id="PF20103">
    <property type="entry name" value="DUF6493"/>
    <property type="match status" value="1"/>
</dbReference>